<dbReference type="GO" id="GO:0016491">
    <property type="term" value="F:oxidoreductase activity"/>
    <property type="evidence" value="ECO:0007669"/>
    <property type="project" value="InterPro"/>
</dbReference>
<feature type="binding site" evidence="11 13">
    <location>
        <position position="224"/>
    </location>
    <ligand>
        <name>[2Fe-2S] cluster</name>
        <dbReference type="ChEBI" id="CHEBI:190135"/>
    </ligand>
</feature>
<dbReference type="InterPro" id="IPR023455">
    <property type="entry name" value="Dihydroorotate_DHASE_ETsu"/>
</dbReference>
<keyword evidence="3 11" id="KW-0285">Flavoprotein</keyword>
<dbReference type="NCBIfam" id="NF000798">
    <property type="entry name" value="PRK00054.1-3"/>
    <property type="match status" value="1"/>
</dbReference>
<comment type="function">
    <text evidence="11">Responsible for channeling the electrons from the oxidation of dihydroorotate from the FMN redox center in the PyrD type B subunit to the ultimate electron acceptor NAD(+).</text>
</comment>
<dbReference type="Pfam" id="PF10418">
    <property type="entry name" value="DHODB_Fe-S_bind"/>
    <property type="match status" value="1"/>
</dbReference>
<protein>
    <recommendedName>
        <fullName evidence="11">Dihydroorotate dehydrogenase B (NAD(+)), electron transfer subunit</fullName>
    </recommendedName>
    <alternativeName>
        <fullName evidence="11">Dihydroorotate oxidase B, electron transfer subunit</fullName>
    </alternativeName>
</protein>
<dbReference type="Gene3D" id="2.10.240.10">
    <property type="entry name" value="Dihydroorotate dehydrogenase, electron transfer subunit"/>
    <property type="match status" value="1"/>
</dbReference>
<comment type="subunit">
    <text evidence="11">Heterotetramer of 2 PyrK and 2 PyrD type B subunits.</text>
</comment>
<comment type="cofactor">
    <cofactor evidence="11 12">
        <name>FAD</name>
        <dbReference type="ChEBI" id="CHEBI:57692"/>
    </cofactor>
    <text evidence="11 12">Binds 1 FAD per subunit.</text>
</comment>
<dbReference type="PROSITE" id="PS51384">
    <property type="entry name" value="FAD_FR"/>
    <property type="match status" value="1"/>
</dbReference>
<dbReference type="GO" id="GO:0050660">
    <property type="term" value="F:flavin adenine dinucleotide binding"/>
    <property type="evidence" value="ECO:0007669"/>
    <property type="project" value="InterPro"/>
</dbReference>
<accession>A0A0C1TXC7</accession>
<organism evidence="15 16">
    <name type="scientific">Clostridium argentinense CDC 2741</name>
    <dbReference type="NCBI Taxonomy" id="1418104"/>
    <lineage>
        <taxon>Bacteria</taxon>
        <taxon>Bacillati</taxon>
        <taxon>Bacillota</taxon>
        <taxon>Clostridia</taxon>
        <taxon>Eubacteriales</taxon>
        <taxon>Clostridiaceae</taxon>
        <taxon>Clostridium</taxon>
    </lineage>
</organism>
<comment type="caution">
    <text evidence="11">Lacks conserved residue(s) required for the propagation of feature annotation.</text>
</comment>
<evidence type="ECO:0000256" key="6">
    <source>
        <dbReference type="ARBA" id="ARBA00022827"/>
    </source>
</evidence>
<dbReference type="SUPFAM" id="SSF52343">
    <property type="entry name" value="Ferredoxin reductase-like, C-terminal NADP-linked domain"/>
    <property type="match status" value="1"/>
</dbReference>
<dbReference type="EMBL" id="AYSO01000019">
    <property type="protein sequence ID" value="KIE45349.1"/>
    <property type="molecule type" value="Genomic_DNA"/>
</dbReference>
<evidence type="ECO:0000259" key="14">
    <source>
        <dbReference type="PROSITE" id="PS51384"/>
    </source>
</evidence>
<dbReference type="Gene3D" id="2.40.30.10">
    <property type="entry name" value="Translation factors"/>
    <property type="match status" value="1"/>
</dbReference>
<evidence type="ECO:0000256" key="9">
    <source>
        <dbReference type="ARBA" id="ARBA00023004"/>
    </source>
</evidence>
<evidence type="ECO:0000256" key="5">
    <source>
        <dbReference type="ARBA" id="ARBA00022723"/>
    </source>
</evidence>
<dbReference type="HAMAP" id="MF_01211">
    <property type="entry name" value="DHODB_Fe_S_bind"/>
    <property type="match status" value="1"/>
</dbReference>
<keyword evidence="9 11" id="KW-0408">Iron</keyword>
<keyword evidence="16" id="KW-1185">Reference proteome</keyword>
<feature type="binding site" evidence="11 12">
    <location>
        <begin position="52"/>
        <end position="55"/>
    </location>
    <ligand>
        <name>FAD</name>
        <dbReference type="ChEBI" id="CHEBI:57692"/>
    </ligand>
</feature>
<dbReference type="STRING" id="29341.RSJ17_00740"/>
<feature type="binding site" evidence="11 13">
    <location>
        <position position="221"/>
    </location>
    <ligand>
        <name>[2Fe-2S] cluster</name>
        <dbReference type="ChEBI" id="CHEBI:190135"/>
    </ligand>
</feature>
<dbReference type="AlphaFoldDB" id="A0A0C1TXC7"/>
<keyword evidence="4 11" id="KW-0001">2Fe-2S</keyword>
<dbReference type="OrthoDB" id="9789468at2"/>
<evidence type="ECO:0000256" key="4">
    <source>
        <dbReference type="ARBA" id="ARBA00022714"/>
    </source>
</evidence>
<feature type="binding site" evidence="11 13">
    <location>
        <position position="236"/>
    </location>
    <ligand>
        <name>[2Fe-2S] cluster</name>
        <dbReference type="ChEBI" id="CHEBI:190135"/>
    </ligand>
</feature>
<dbReference type="GO" id="GO:0009055">
    <property type="term" value="F:electron transfer activity"/>
    <property type="evidence" value="ECO:0007669"/>
    <property type="project" value="UniProtKB-UniRule"/>
</dbReference>
<dbReference type="CDD" id="cd06218">
    <property type="entry name" value="DHOD_e_trans"/>
    <property type="match status" value="1"/>
</dbReference>
<dbReference type="PANTHER" id="PTHR43513">
    <property type="entry name" value="DIHYDROOROTATE DEHYDROGENASE B (NAD(+)), ELECTRON TRANSFER SUBUNIT"/>
    <property type="match status" value="1"/>
</dbReference>
<comment type="similarity">
    <text evidence="1 11">Belongs to the PyrK family.</text>
</comment>
<dbReference type="InterPro" id="IPR017938">
    <property type="entry name" value="Riboflavin_synthase-like_b-brl"/>
</dbReference>
<comment type="pathway">
    <text evidence="11">Pyrimidine metabolism; UMP biosynthesis via de novo pathway; orotate from (S)-dihydroorotate (NAD(+) route): step 1/1.</text>
</comment>
<keyword evidence="8 11" id="KW-0249">Electron transport</keyword>
<dbReference type="InterPro" id="IPR019480">
    <property type="entry name" value="Dihydroorotate_DH_Fe-S-bd"/>
</dbReference>
<dbReference type="SUPFAM" id="SSF63380">
    <property type="entry name" value="Riboflavin synthase domain-like"/>
    <property type="match status" value="1"/>
</dbReference>
<feature type="binding site" evidence="11 12">
    <location>
        <begin position="76"/>
        <end position="77"/>
    </location>
    <ligand>
        <name>FAD</name>
        <dbReference type="ChEBI" id="CHEBI:57692"/>
    </ligand>
</feature>
<dbReference type="GO" id="GO:0044205">
    <property type="term" value="P:'de novo' UMP biosynthetic process"/>
    <property type="evidence" value="ECO:0007669"/>
    <property type="project" value="UniProtKB-UniRule"/>
</dbReference>
<gene>
    <name evidence="11" type="primary">pyrK</name>
    <name evidence="15" type="ORF">U732_2498</name>
</gene>
<evidence type="ECO:0000313" key="15">
    <source>
        <dbReference type="EMBL" id="KIE45349.1"/>
    </source>
</evidence>
<keyword evidence="5 11" id="KW-0479">Metal-binding</keyword>
<dbReference type="PANTHER" id="PTHR43513:SF3">
    <property type="entry name" value="DIHYDROOROTATE DEHYDROGENASE B (NAD(+)), ELECTRON TRANSFER SUBUNIT-RELATED"/>
    <property type="match status" value="1"/>
</dbReference>
<evidence type="ECO:0000313" key="16">
    <source>
        <dbReference type="Proteomes" id="UP000031366"/>
    </source>
</evidence>
<keyword evidence="10 11" id="KW-0411">Iron-sulfur</keyword>
<dbReference type="GO" id="GO:0046872">
    <property type="term" value="F:metal ion binding"/>
    <property type="evidence" value="ECO:0007669"/>
    <property type="project" value="UniProtKB-KW"/>
</dbReference>
<dbReference type="InterPro" id="IPR012165">
    <property type="entry name" value="Cyt_c3_hydrogenase_gsu"/>
</dbReference>
<dbReference type="InterPro" id="IPR037117">
    <property type="entry name" value="Dihydroorotate_DH_ele_sf"/>
</dbReference>
<dbReference type="GO" id="GO:0051537">
    <property type="term" value="F:2 iron, 2 sulfur cluster binding"/>
    <property type="evidence" value="ECO:0007669"/>
    <property type="project" value="UniProtKB-KW"/>
</dbReference>
<dbReference type="InterPro" id="IPR050353">
    <property type="entry name" value="PyrK_electron_transfer"/>
</dbReference>
<proteinExistence type="inferred from homology"/>
<dbReference type="InterPro" id="IPR017927">
    <property type="entry name" value="FAD-bd_FR_type"/>
</dbReference>
<evidence type="ECO:0000256" key="7">
    <source>
        <dbReference type="ARBA" id="ARBA00022975"/>
    </source>
</evidence>
<evidence type="ECO:0000256" key="1">
    <source>
        <dbReference type="ARBA" id="ARBA00006422"/>
    </source>
</evidence>
<keyword evidence="2 11" id="KW-0813">Transport</keyword>
<evidence type="ECO:0000256" key="12">
    <source>
        <dbReference type="PIRSR" id="PIRSR006816-1"/>
    </source>
</evidence>
<evidence type="ECO:0000256" key="3">
    <source>
        <dbReference type="ARBA" id="ARBA00022630"/>
    </source>
</evidence>
<dbReference type="Gene3D" id="3.40.50.80">
    <property type="entry name" value="Nucleotide-binding domain of ferredoxin-NADP reductase (FNR) module"/>
    <property type="match status" value="1"/>
</dbReference>
<keyword evidence="6 11" id="KW-0274">FAD</keyword>
<evidence type="ECO:0000256" key="11">
    <source>
        <dbReference type="HAMAP-Rule" id="MF_01211"/>
    </source>
</evidence>
<comment type="cofactor">
    <cofactor evidence="13">
        <name>[2Fe-2S] cluster</name>
        <dbReference type="ChEBI" id="CHEBI:190135"/>
    </cofactor>
    <text evidence="13">Binds 1 [2Fe-2S] cluster per subunit.</text>
</comment>
<sequence length="249" mass="27947">MNINKKYTVNTVIENIQVCEGIYKLKIEGNFKAEPGQFYMLRSWDNEPILWRPISVHNVDEKGENIEFLYAVVGQGTELLSRLKREDKISVVGPLGNGFDIEEASGKKVALVTGGIGVAPIHYLSKKIKNSQIDVFAGFKHDVYGLEEIKDQVNSVNISTEDGSYGHEGYITEIFEPEKYDLVLCCGPEIMMYKVINMCREKNIKVYISEEKKMACGLGACLVCTCKTKYGNKRTCVDGPVFSGEDIEF</sequence>
<comment type="caution">
    <text evidence="15">The sequence shown here is derived from an EMBL/GenBank/DDBJ whole genome shotgun (WGS) entry which is preliminary data.</text>
</comment>
<dbReference type="PIRSF" id="PIRSF006816">
    <property type="entry name" value="Cyc3_hyd_g"/>
    <property type="match status" value="1"/>
</dbReference>
<reference evidence="15 16" key="1">
    <citation type="journal article" date="2015" name="Infect. Genet. Evol.">
        <title>Genomic sequences of six botulinum neurotoxin-producing strains representing three clostridial species illustrate the mobility and diversity of botulinum neurotoxin genes.</title>
        <authorList>
            <person name="Smith T.J."/>
            <person name="Hill K.K."/>
            <person name="Xie G."/>
            <person name="Foley B.T."/>
            <person name="Williamson C.H."/>
            <person name="Foster J.T."/>
            <person name="Johnson S.L."/>
            <person name="Chertkov O."/>
            <person name="Teshima H."/>
            <person name="Gibbons H.S."/>
            <person name="Johnsky L.A."/>
            <person name="Karavis M.A."/>
            <person name="Smith L.A."/>
        </authorList>
    </citation>
    <scope>NUCLEOTIDE SEQUENCE [LARGE SCALE GENOMIC DNA]</scope>
    <source>
        <strain evidence="15 16">CDC 2741</strain>
    </source>
</reference>
<name>A0A0C1TXC7_9CLOT</name>
<evidence type="ECO:0000256" key="13">
    <source>
        <dbReference type="PIRSR" id="PIRSR006816-2"/>
    </source>
</evidence>
<evidence type="ECO:0000256" key="10">
    <source>
        <dbReference type="ARBA" id="ARBA00023014"/>
    </source>
</evidence>
<dbReference type="Proteomes" id="UP000031366">
    <property type="component" value="Unassembled WGS sequence"/>
</dbReference>
<dbReference type="UniPathway" id="UPA00070">
    <property type="reaction ID" value="UER00945"/>
</dbReference>
<comment type="cofactor">
    <cofactor evidence="11">
        <name>[2Fe-2S] cluster</name>
        <dbReference type="ChEBI" id="CHEBI:190135"/>
    </cofactor>
    <text evidence="11">Binds 1 [2Fe-2S] cluster per subunit.</text>
</comment>
<feature type="binding site" evidence="11 13">
    <location>
        <position position="216"/>
    </location>
    <ligand>
        <name>[2Fe-2S] cluster</name>
        <dbReference type="ChEBI" id="CHEBI:190135"/>
    </ligand>
</feature>
<evidence type="ECO:0000256" key="2">
    <source>
        <dbReference type="ARBA" id="ARBA00022448"/>
    </source>
</evidence>
<keyword evidence="7 11" id="KW-0665">Pyrimidine biosynthesis</keyword>
<evidence type="ECO:0000256" key="8">
    <source>
        <dbReference type="ARBA" id="ARBA00022982"/>
    </source>
</evidence>
<dbReference type="InterPro" id="IPR039261">
    <property type="entry name" value="FNR_nucleotide-bd"/>
</dbReference>
<feature type="domain" description="FAD-binding FR-type" evidence="14">
    <location>
        <begin position="5"/>
        <end position="101"/>
    </location>
</feature>